<keyword evidence="2" id="KW-1185">Reference proteome</keyword>
<reference evidence="2" key="1">
    <citation type="journal article" date="2019" name="Int. J. Syst. Evol. Microbiol.">
        <title>The Global Catalogue of Microorganisms (GCM) 10K type strain sequencing project: providing services to taxonomists for standard genome sequencing and annotation.</title>
        <authorList>
            <consortium name="The Broad Institute Genomics Platform"/>
            <consortium name="The Broad Institute Genome Sequencing Center for Infectious Disease"/>
            <person name="Wu L."/>
            <person name="Ma J."/>
        </authorList>
    </citation>
    <scope>NUCLEOTIDE SEQUENCE [LARGE SCALE GENOMIC DNA]</scope>
    <source>
        <strain evidence="2">JCM 17068</strain>
    </source>
</reference>
<proteinExistence type="predicted"/>
<accession>A0ABP7UI44</accession>
<dbReference type="Proteomes" id="UP001500426">
    <property type="component" value="Unassembled WGS sequence"/>
</dbReference>
<sequence length="263" mass="30704">MKKIFNILLLLLVTDSYSQNEKLTVTRLDSIAINADAFVGFDGFNNCIYIKNNVLYKKIDSSILQYQNLGLGKITKVDIANPLKIIIFYEEFNAVIVLDNQLNEIQKIEFSRLETPILASAIGISGQNKLWVFNNLNQQIGLYDLNLNTYENKSIPLNESITYYQTDFNYFHWIDKQNNWFTSTIFGRIVSNGKVEITNNLQLLPQNKILFSKENKLFLRDRNINKLYEIEIVEKSFKKFYYKEQILSIFTDQGITNYKITIP</sequence>
<evidence type="ECO:0000313" key="2">
    <source>
        <dbReference type="Proteomes" id="UP001500426"/>
    </source>
</evidence>
<dbReference type="EMBL" id="BAABCS010000004">
    <property type="protein sequence ID" value="GAA4043769.1"/>
    <property type="molecule type" value="Genomic_DNA"/>
</dbReference>
<dbReference type="RefSeq" id="WP_345090516.1">
    <property type="nucleotide sequence ID" value="NZ_BAABCS010000004.1"/>
</dbReference>
<protein>
    <submittedName>
        <fullName evidence="1">Uncharacterized protein</fullName>
    </submittedName>
</protein>
<gene>
    <name evidence="1" type="ORF">GCM10022388_06130</name>
</gene>
<organism evidence="1 2">
    <name type="scientific">Flavobacterium chungnamense</name>
    <dbReference type="NCBI Taxonomy" id="706182"/>
    <lineage>
        <taxon>Bacteria</taxon>
        <taxon>Pseudomonadati</taxon>
        <taxon>Bacteroidota</taxon>
        <taxon>Flavobacteriia</taxon>
        <taxon>Flavobacteriales</taxon>
        <taxon>Flavobacteriaceae</taxon>
        <taxon>Flavobacterium</taxon>
    </lineage>
</organism>
<evidence type="ECO:0000313" key="1">
    <source>
        <dbReference type="EMBL" id="GAA4043769.1"/>
    </source>
</evidence>
<comment type="caution">
    <text evidence="1">The sequence shown here is derived from an EMBL/GenBank/DDBJ whole genome shotgun (WGS) entry which is preliminary data.</text>
</comment>
<name>A0ABP7UI44_9FLAO</name>